<dbReference type="PANTHER" id="PTHR43023:SF6">
    <property type="entry name" value="INTERMEMBRANE PHOSPHOLIPID TRANSPORT SYSTEM ATP-BINDING PROTEIN MLAF"/>
    <property type="match status" value="1"/>
</dbReference>
<feature type="transmembrane region" description="Helical" evidence="4">
    <location>
        <begin position="431"/>
        <end position="454"/>
    </location>
</feature>
<feature type="transmembrane region" description="Helical" evidence="4">
    <location>
        <begin position="288"/>
        <end position="307"/>
    </location>
</feature>
<dbReference type="InterPro" id="IPR017871">
    <property type="entry name" value="ABC_transporter-like_CS"/>
</dbReference>
<dbReference type="InterPro" id="IPR027417">
    <property type="entry name" value="P-loop_NTPase"/>
</dbReference>
<comment type="caution">
    <text evidence="6">The sequence shown here is derived from an EMBL/GenBank/DDBJ whole genome shotgun (WGS) entry which is preliminary data.</text>
</comment>
<keyword evidence="1" id="KW-0813">Transport</keyword>
<protein>
    <recommendedName>
        <fullName evidence="5">ABC transporter domain-containing protein</fullName>
    </recommendedName>
</protein>
<dbReference type="NCBIfam" id="TIGR00056">
    <property type="entry name" value="MlaE family lipid ABC transporter permease subunit"/>
    <property type="match status" value="1"/>
</dbReference>
<dbReference type="PROSITE" id="PS50893">
    <property type="entry name" value="ABC_TRANSPORTER_2"/>
    <property type="match status" value="1"/>
</dbReference>
<keyword evidence="7" id="KW-1185">Reference proteome</keyword>
<keyword evidence="4" id="KW-0812">Transmembrane</keyword>
<dbReference type="InterPro" id="IPR003439">
    <property type="entry name" value="ABC_transporter-like_ATP-bd"/>
</dbReference>
<keyword evidence="2" id="KW-0547">Nucleotide-binding</keyword>
<keyword evidence="4" id="KW-1133">Transmembrane helix</keyword>
<dbReference type="SUPFAM" id="SSF52540">
    <property type="entry name" value="P-loop containing nucleoside triphosphate hydrolases"/>
    <property type="match status" value="1"/>
</dbReference>
<evidence type="ECO:0000256" key="3">
    <source>
        <dbReference type="ARBA" id="ARBA00022840"/>
    </source>
</evidence>
<dbReference type="AlphaFoldDB" id="A0AA36GYH6"/>
<evidence type="ECO:0000259" key="5">
    <source>
        <dbReference type="PROSITE" id="PS50893"/>
    </source>
</evidence>
<evidence type="ECO:0000256" key="2">
    <source>
        <dbReference type="ARBA" id="ARBA00022741"/>
    </source>
</evidence>
<dbReference type="GO" id="GO:0005524">
    <property type="term" value="F:ATP binding"/>
    <property type="evidence" value="ECO:0007669"/>
    <property type="project" value="UniProtKB-KW"/>
</dbReference>
<dbReference type="Pfam" id="PF02405">
    <property type="entry name" value="MlaE"/>
    <property type="match status" value="1"/>
</dbReference>
<feature type="domain" description="ABC transporter" evidence="5">
    <location>
        <begin position="9"/>
        <end position="244"/>
    </location>
</feature>
<evidence type="ECO:0000256" key="1">
    <source>
        <dbReference type="ARBA" id="ARBA00022448"/>
    </source>
</evidence>
<dbReference type="PROSITE" id="PS00211">
    <property type="entry name" value="ABC_TRANSPORTER_1"/>
    <property type="match status" value="1"/>
</dbReference>
<dbReference type="InterPro" id="IPR030802">
    <property type="entry name" value="Permease_MalE"/>
</dbReference>
<keyword evidence="4" id="KW-0472">Membrane</keyword>
<dbReference type="InterPro" id="IPR003593">
    <property type="entry name" value="AAA+_ATPase"/>
</dbReference>
<dbReference type="PANTHER" id="PTHR43023">
    <property type="entry name" value="PROTEIN TRIGALACTOSYLDIACYLGLYCEROL 3, CHLOROPLASTIC"/>
    <property type="match status" value="1"/>
</dbReference>
<keyword evidence="3" id="KW-0067">ATP-binding</keyword>
<dbReference type="SMART" id="SM00382">
    <property type="entry name" value="AAA"/>
    <property type="match status" value="1"/>
</dbReference>
<evidence type="ECO:0000256" key="4">
    <source>
        <dbReference type="SAM" id="Phobius"/>
    </source>
</evidence>
<dbReference type="GO" id="GO:0016887">
    <property type="term" value="F:ATP hydrolysis activity"/>
    <property type="evidence" value="ECO:0007669"/>
    <property type="project" value="InterPro"/>
</dbReference>
<sequence length="491" mass="51896">MSASASSLVQLSNVRIDRSGRTILRDVSLQVPKGSITAVLGPSGSGKSTLLAALTGELRPVAGEVTLFGKPIPHDSSALLEMRKSVGVLLQGNGLLTDLTVAENVALPLRTHTRLPAVVLRRLVQMKLHAVGLLAAAEAWPRELSGGMARRVALARALALDPPLMIYDEPLTGLDPIASGVIMSLIQRLNHSLGLTSIIVSHHVHETLPICDQPGPAAAAVPAWPARWPHSVRCRAAREGCLMPFVQATRSLGRAGLFSLTVLRGSLPTRDFLAELTREIYKIGARSLPIIAVGGAFVGLVLTLQGYRTLTTFGAADALSTLLGLSLYRELAPVLTALLFIGRAGSSIAAELGLMRATDQIKALELMAIDPVAKAVAPRFWAAVLTVPLLTGIFCSLAISASYFEAVHVLGLDNGVFWSALRNSVDFWDDFGVAMLKSAIFGGTAALVAAYVGFHAEPTIEGTSVATTRAVVNASLLVLMFNFVLSAMLFT</sequence>
<dbReference type="Pfam" id="PF00005">
    <property type="entry name" value="ABC_tran"/>
    <property type="match status" value="1"/>
</dbReference>
<evidence type="ECO:0000313" key="6">
    <source>
        <dbReference type="EMBL" id="CAJ0600669.1"/>
    </source>
</evidence>
<dbReference type="Gene3D" id="3.40.50.300">
    <property type="entry name" value="P-loop containing nucleotide triphosphate hydrolases"/>
    <property type="match status" value="1"/>
</dbReference>
<gene>
    <name evidence="6" type="ORF">CYNAS_LOCUS12652</name>
</gene>
<dbReference type="InterPro" id="IPR003453">
    <property type="entry name" value="ABC_MlaE_roteobac"/>
</dbReference>
<accession>A0AA36GYH6</accession>
<dbReference type="EMBL" id="CATQJL010000228">
    <property type="protein sequence ID" value="CAJ0600669.1"/>
    <property type="molecule type" value="Genomic_DNA"/>
</dbReference>
<feature type="transmembrane region" description="Helical" evidence="4">
    <location>
        <begin position="466"/>
        <end position="490"/>
    </location>
</feature>
<dbReference type="GO" id="GO:0043190">
    <property type="term" value="C:ATP-binding cassette (ABC) transporter complex"/>
    <property type="evidence" value="ECO:0007669"/>
    <property type="project" value="InterPro"/>
</dbReference>
<evidence type="ECO:0000313" key="7">
    <source>
        <dbReference type="Proteomes" id="UP001176961"/>
    </source>
</evidence>
<name>A0AA36GYH6_CYLNA</name>
<reference evidence="6" key="1">
    <citation type="submission" date="2023-07" db="EMBL/GenBank/DDBJ databases">
        <authorList>
            <consortium name="CYATHOMIX"/>
        </authorList>
    </citation>
    <scope>NUCLEOTIDE SEQUENCE</scope>
    <source>
        <strain evidence="6">N/A</strain>
    </source>
</reference>
<organism evidence="6 7">
    <name type="scientific">Cylicocyclus nassatus</name>
    <name type="common">Nematode worm</name>
    <dbReference type="NCBI Taxonomy" id="53992"/>
    <lineage>
        <taxon>Eukaryota</taxon>
        <taxon>Metazoa</taxon>
        <taxon>Ecdysozoa</taxon>
        <taxon>Nematoda</taxon>
        <taxon>Chromadorea</taxon>
        <taxon>Rhabditida</taxon>
        <taxon>Rhabditina</taxon>
        <taxon>Rhabditomorpha</taxon>
        <taxon>Strongyloidea</taxon>
        <taxon>Strongylidae</taxon>
        <taxon>Cylicocyclus</taxon>
    </lineage>
</organism>
<proteinExistence type="predicted"/>
<feature type="transmembrane region" description="Helical" evidence="4">
    <location>
        <begin position="380"/>
        <end position="404"/>
    </location>
</feature>
<dbReference type="Proteomes" id="UP001176961">
    <property type="component" value="Unassembled WGS sequence"/>
</dbReference>